<sequence length="807" mass="90402">MPALFLDVHSDYLRIRVQSSSSGIGLLDNGPLSVKRLPFTTSRERELIVEIHVGSTSKQVSYLYKGSSSECNEFLDGFTVGAAPTLAVDVCVKRNKHNDLVGKHVVPIVSLPDRKQCELVIPLSSSGTRTHAQEVKITVEVTFSVQSEGPTVATGPPSMPIQKATHAQMMKRKKKKGKKSDKQREGDHLATTSKSVNAPGPSTAGGSTVSEAEEWLWEPHLKQKWETAPQTWQQFLQHWSSQPDEDTEPAPYSMSLGLATRPPNLPSTILVLASYKKLFDRAWDFYNRYYRQGILLTGQPGTGKSTWLWYVLTRLLRRGKNVVLSWSGDVFLFYSGTVYEVQSGAFSGNYLPRPPLLGKNEKDSSLRYIWGLIDAESTGWSTQRKAHTWGMPLWEPEELKRGFELQDQYEALLEDVTKAYMDPSLPRIPAVANVMQAADDNHDDNRGTHGGCERALKPLKKSMLKKHARLQMLKTLENVIDLYGHSARDVYMGVFDPDTMRARLLHAVRNVTWADLRKGLPSDNPGELSHRIVAVIVKPADGPAEDQFFLGFKSDHIQREVEDRLKLTQIDDAFSLLRNCLVTPRGTSLGGFVFENLANSYLSGLTPTTPEYPSLLPMRRSPQGRTFVAPEMPVVASTPTLSLPIRRRTRTKFEVNKSSAVRLKLPVDECFYIPISQNNPLFDSFMIECDDDGATLWIFQMTVGKEHRGSASGYDIITGIEEFVRRQLRQHAKVPSDEDGSVIGQKRSGPAPEGSRKKLKSACEHVDVKSKFVLVCPDQAQQWTMPIGWKDDKGSVYCQTIPIQDYI</sequence>
<evidence type="ECO:0000313" key="2">
    <source>
        <dbReference type="EMBL" id="KZT05395.1"/>
    </source>
</evidence>
<feature type="region of interest" description="Disordered" evidence="1">
    <location>
        <begin position="148"/>
        <end position="210"/>
    </location>
</feature>
<name>A0A165DQD9_9APHY</name>
<feature type="region of interest" description="Disordered" evidence="1">
    <location>
        <begin position="732"/>
        <end position="756"/>
    </location>
</feature>
<dbReference type="GeneID" id="63824129"/>
<dbReference type="InterPro" id="IPR027417">
    <property type="entry name" value="P-loop_NTPase"/>
</dbReference>
<evidence type="ECO:0000313" key="3">
    <source>
        <dbReference type="Proteomes" id="UP000076871"/>
    </source>
</evidence>
<keyword evidence="3" id="KW-1185">Reference proteome</keyword>
<dbReference type="InterPro" id="IPR052980">
    <property type="entry name" value="Crinkler_effector"/>
</dbReference>
<dbReference type="OrthoDB" id="2752681at2759"/>
<dbReference type="EMBL" id="KV427630">
    <property type="protein sequence ID" value="KZT05395.1"/>
    <property type="molecule type" value="Genomic_DNA"/>
</dbReference>
<protein>
    <submittedName>
        <fullName evidence="2">Uncharacterized protein</fullName>
    </submittedName>
</protein>
<dbReference type="InParanoid" id="A0A165DQD9"/>
<dbReference type="SUPFAM" id="SSF52540">
    <property type="entry name" value="P-loop containing nucleoside triphosphate hydrolases"/>
    <property type="match status" value="1"/>
</dbReference>
<dbReference type="RefSeq" id="XP_040763135.1">
    <property type="nucleotide sequence ID" value="XM_040907100.1"/>
</dbReference>
<dbReference type="PANTHER" id="PTHR33129">
    <property type="entry name" value="PROTEIN KINASE DOMAIN-CONTAINING PROTEIN-RELATED"/>
    <property type="match status" value="1"/>
</dbReference>
<accession>A0A165DQD9</accession>
<gene>
    <name evidence="2" type="ORF">LAESUDRAFT_714932</name>
</gene>
<proteinExistence type="predicted"/>
<dbReference type="AlphaFoldDB" id="A0A165DQD9"/>
<dbReference type="PANTHER" id="PTHR33129:SF1">
    <property type="entry name" value="ATP-BINDING PROTEIN"/>
    <property type="match status" value="1"/>
</dbReference>
<evidence type="ECO:0000256" key="1">
    <source>
        <dbReference type="SAM" id="MobiDB-lite"/>
    </source>
</evidence>
<organism evidence="2 3">
    <name type="scientific">Laetiporus sulphureus 93-53</name>
    <dbReference type="NCBI Taxonomy" id="1314785"/>
    <lineage>
        <taxon>Eukaryota</taxon>
        <taxon>Fungi</taxon>
        <taxon>Dikarya</taxon>
        <taxon>Basidiomycota</taxon>
        <taxon>Agaricomycotina</taxon>
        <taxon>Agaricomycetes</taxon>
        <taxon>Polyporales</taxon>
        <taxon>Laetiporus</taxon>
    </lineage>
</organism>
<reference evidence="2 3" key="1">
    <citation type="journal article" date="2016" name="Mol. Biol. Evol.">
        <title>Comparative Genomics of Early-Diverging Mushroom-Forming Fungi Provides Insights into the Origins of Lignocellulose Decay Capabilities.</title>
        <authorList>
            <person name="Nagy L.G."/>
            <person name="Riley R."/>
            <person name="Tritt A."/>
            <person name="Adam C."/>
            <person name="Daum C."/>
            <person name="Floudas D."/>
            <person name="Sun H."/>
            <person name="Yadav J.S."/>
            <person name="Pangilinan J."/>
            <person name="Larsson K.H."/>
            <person name="Matsuura K."/>
            <person name="Barry K."/>
            <person name="Labutti K."/>
            <person name="Kuo R."/>
            <person name="Ohm R.A."/>
            <person name="Bhattacharya S.S."/>
            <person name="Shirouzu T."/>
            <person name="Yoshinaga Y."/>
            <person name="Martin F.M."/>
            <person name="Grigoriev I.V."/>
            <person name="Hibbett D.S."/>
        </authorList>
    </citation>
    <scope>NUCLEOTIDE SEQUENCE [LARGE SCALE GENOMIC DNA]</scope>
    <source>
        <strain evidence="2 3">93-53</strain>
    </source>
</reference>
<dbReference type="Proteomes" id="UP000076871">
    <property type="component" value="Unassembled WGS sequence"/>
</dbReference>
<feature type="compositionally biased region" description="Basic residues" evidence="1">
    <location>
        <begin position="169"/>
        <end position="179"/>
    </location>
</feature>
<dbReference type="STRING" id="1314785.A0A165DQD9"/>